<dbReference type="Proteomes" id="UP000190911">
    <property type="component" value="Chromosome I"/>
</dbReference>
<organism evidence="1 2">
    <name type="scientific">Vreelandella subglaciescola</name>
    <dbReference type="NCBI Taxonomy" id="29571"/>
    <lineage>
        <taxon>Bacteria</taxon>
        <taxon>Pseudomonadati</taxon>
        <taxon>Pseudomonadota</taxon>
        <taxon>Gammaproteobacteria</taxon>
        <taxon>Oceanospirillales</taxon>
        <taxon>Halomonadaceae</taxon>
        <taxon>Vreelandella</taxon>
    </lineage>
</organism>
<dbReference type="InParanoid" id="A0A1M7GKC2"/>
<dbReference type="AlphaFoldDB" id="A0A1M7GKC2"/>
<dbReference type="RefSeq" id="WP_079552688.1">
    <property type="nucleotide sequence ID" value="NZ_LT670847.1"/>
</dbReference>
<protein>
    <submittedName>
        <fullName evidence="1">Uncharacterized protein</fullName>
    </submittedName>
</protein>
<keyword evidence="2" id="KW-1185">Reference proteome</keyword>
<dbReference type="STRING" id="29571.SAMN05878437_1586"/>
<name>A0A1M7GKC2_9GAMM</name>
<dbReference type="EMBL" id="LT670847">
    <property type="protein sequence ID" value="SHM16854.1"/>
    <property type="molecule type" value="Genomic_DNA"/>
</dbReference>
<gene>
    <name evidence="1" type="ORF">SAMN05878437_1586</name>
</gene>
<evidence type="ECO:0000313" key="2">
    <source>
        <dbReference type="Proteomes" id="UP000190911"/>
    </source>
</evidence>
<sequence length="126" mass="14478">MEDLESEVVITNEQGLELLNRGSALTEEEAADLEIWLFHMNPPTEFDIFVDSDYDYGFSALGNLLGVACTDNRDDITLIGDNCVVYDGELVEGSIRKYRVRLEDIYWIKIVEEKHKKFLDLLSKNQ</sequence>
<accession>A0A1M7GKC2</accession>
<reference evidence="1 2" key="1">
    <citation type="submission" date="2016-11" db="EMBL/GenBank/DDBJ databases">
        <authorList>
            <person name="Jaros S."/>
            <person name="Januszkiewicz K."/>
            <person name="Wedrychowicz H."/>
        </authorList>
    </citation>
    <scope>NUCLEOTIDE SEQUENCE [LARGE SCALE GENOMIC DNA]</scope>
    <source>
        <strain evidence="1 2">ACAM 12</strain>
    </source>
</reference>
<evidence type="ECO:0000313" key="1">
    <source>
        <dbReference type="EMBL" id="SHM16854.1"/>
    </source>
</evidence>
<proteinExistence type="predicted"/>